<name>A0A6G0XGR7_9STRA</name>
<dbReference type="Proteomes" id="UP000481153">
    <property type="component" value="Unassembled WGS sequence"/>
</dbReference>
<dbReference type="GO" id="GO:0016020">
    <property type="term" value="C:membrane"/>
    <property type="evidence" value="ECO:0007669"/>
    <property type="project" value="UniProtKB-SubCell"/>
</dbReference>
<gene>
    <name evidence="8" type="ORF">Ae201684_005003</name>
</gene>
<comment type="subcellular location">
    <subcellularLocation>
        <location evidence="1">Membrane</location>
        <topology evidence="1">Multi-pass membrane protein</topology>
    </subcellularLocation>
</comment>
<dbReference type="GO" id="GO:0046513">
    <property type="term" value="P:ceramide biosynthetic process"/>
    <property type="evidence" value="ECO:0007669"/>
    <property type="project" value="InterPro"/>
</dbReference>
<evidence type="ECO:0000259" key="7">
    <source>
        <dbReference type="PROSITE" id="PS50922"/>
    </source>
</evidence>
<dbReference type="GO" id="GO:0005783">
    <property type="term" value="C:endoplasmic reticulum"/>
    <property type="evidence" value="ECO:0007669"/>
    <property type="project" value="TreeGrafter"/>
</dbReference>
<feature type="transmembrane region" description="Helical" evidence="6">
    <location>
        <begin position="227"/>
        <end position="245"/>
    </location>
</feature>
<evidence type="ECO:0000256" key="6">
    <source>
        <dbReference type="SAM" id="Phobius"/>
    </source>
</evidence>
<keyword evidence="3 6" id="KW-1133">Transmembrane helix</keyword>
<dbReference type="PROSITE" id="PS50922">
    <property type="entry name" value="TLC"/>
    <property type="match status" value="1"/>
</dbReference>
<keyword evidence="9" id="KW-1185">Reference proteome</keyword>
<feature type="transmembrane region" description="Helical" evidence="6">
    <location>
        <begin position="179"/>
        <end position="206"/>
    </location>
</feature>
<keyword evidence="2 5" id="KW-0812">Transmembrane</keyword>
<sequence length="338" mass="38417">MSGKGKTSSTKKVPKPNAFLDWLLVSLVAAECVVICRILPQDLLVMLGGLIVLVAIAVWITKASFRAVGGYISRNFLKHLGDPLRKEVTMKKFCDQSWQLVIHASMTVLEIIVLREENWWNDTTSLWNPNSPTCDFPEQKFLTKLLYITQLAIWIYTAFSCKFLEEVRKDYLVMMSHHVVTIALVAWSFAMGFLPVGVVVLIIHDASDVPLDLLKMANYMKVEDRKGFFITETLFVLTLSIWIYLRVYLYPVKLLNTTLFEARGTCCTPEVAYDFSVLAPNPGPPLWLPFNLLLGSLYALHLWWTYLLLKILKGVFSSNVHEHAEDEYEGASDSGKED</sequence>
<evidence type="ECO:0000313" key="9">
    <source>
        <dbReference type="Proteomes" id="UP000481153"/>
    </source>
</evidence>
<dbReference type="PANTHER" id="PTHR12560">
    <property type="entry name" value="LONGEVITY ASSURANCE FACTOR 1 LAG1"/>
    <property type="match status" value="1"/>
</dbReference>
<protein>
    <recommendedName>
        <fullName evidence="7">TLC domain-containing protein</fullName>
    </recommendedName>
</protein>
<evidence type="ECO:0000256" key="2">
    <source>
        <dbReference type="ARBA" id="ARBA00022692"/>
    </source>
</evidence>
<feature type="transmembrane region" description="Helical" evidence="6">
    <location>
        <begin position="20"/>
        <end position="40"/>
    </location>
</feature>
<dbReference type="Pfam" id="PF03798">
    <property type="entry name" value="TRAM_LAG1_CLN8"/>
    <property type="match status" value="1"/>
</dbReference>
<organism evidence="8 9">
    <name type="scientific">Aphanomyces euteiches</name>
    <dbReference type="NCBI Taxonomy" id="100861"/>
    <lineage>
        <taxon>Eukaryota</taxon>
        <taxon>Sar</taxon>
        <taxon>Stramenopiles</taxon>
        <taxon>Oomycota</taxon>
        <taxon>Saprolegniomycetes</taxon>
        <taxon>Saprolegniales</taxon>
        <taxon>Verrucalvaceae</taxon>
        <taxon>Aphanomyces</taxon>
    </lineage>
</organism>
<evidence type="ECO:0000256" key="5">
    <source>
        <dbReference type="PROSITE-ProRule" id="PRU00205"/>
    </source>
</evidence>
<dbReference type="AlphaFoldDB" id="A0A6G0XGR7"/>
<dbReference type="InterPro" id="IPR006634">
    <property type="entry name" value="TLC-dom"/>
</dbReference>
<feature type="transmembrane region" description="Helical" evidence="6">
    <location>
        <begin position="286"/>
        <end position="309"/>
    </location>
</feature>
<dbReference type="PANTHER" id="PTHR12560:SF67">
    <property type="entry name" value="TLC DOMAIN-CONTAINING PROTEIN"/>
    <property type="match status" value="1"/>
</dbReference>
<evidence type="ECO:0000256" key="4">
    <source>
        <dbReference type="ARBA" id="ARBA00023136"/>
    </source>
</evidence>
<dbReference type="SMART" id="SM00724">
    <property type="entry name" value="TLC"/>
    <property type="match status" value="1"/>
</dbReference>
<dbReference type="InterPro" id="IPR016439">
    <property type="entry name" value="Lag1/Lac1-like"/>
</dbReference>
<evidence type="ECO:0000256" key="3">
    <source>
        <dbReference type="ARBA" id="ARBA00022989"/>
    </source>
</evidence>
<evidence type="ECO:0000313" key="8">
    <source>
        <dbReference type="EMBL" id="KAF0739437.1"/>
    </source>
</evidence>
<feature type="domain" description="TLC" evidence="7">
    <location>
        <begin position="91"/>
        <end position="317"/>
    </location>
</feature>
<dbReference type="EMBL" id="VJMJ01000064">
    <property type="protein sequence ID" value="KAF0739437.1"/>
    <property type="molecule type" value="Genomic_DNA"/>
</dbReference>
<comment type="caution">
    <text evidence="8">The sequence shown here is derived from an EMBL/GenBank/DDBJ whole genome shotgun (WGS) entry which is preliminary data.</text>
</comment>
<feature type="transmembrane region" description="Helical" evidence="6">
    <location>
        <begin position="141"/>
        <end position="159"/>
    </location>
</feature>
<evidence type="ECO:0000256" key="1">
    <source>
        <dbReference type="ARBA" id="ARBA00004141"/>
    </source>
</evidence>
<dbReference type="VEuPathDB" id="FungiDB:AeMF1_017057"/>
<dbReference type="GO" id="GO:0050291">
    <property type="term" value="F:sphingosine N-acyltransferase activity"/>
    <property type="evidence" value="ECO:0007669"/>
    <property type="project" value="InterPro"/>
</dbReference>
<feature type="transmembrane region" description="Helical" evidence="6">
    <location>
        <begin position="46"/>
        <end position="65"/>
    </location>
</feature>
<keyword evidence="4 5" id="KW-0472">Membrane</keyword>
<proteinExistence type="predicted"/>
<accession>A0A6G0XGR7</accession>
<reference evidence="8 9" key="1">
    <citation type="submission" date="2019-07" db="EMBL/GenBank/DDBJ databases">
        <title>Genomics analysis of Aphanomyces spp. identifies a new class of oomycete effector associated with host adaptation.</title>
        <authorList>
            <person name="Gaulin E."/>
        </authorList>
    </citation>
    <scope>NUCLEOTIDE SEQUENCE [LARGE SCALE GENOMIC DNA]</scope>
    <source>
        <strain evidence="8 9">ATCC 201684</strain>
    </source>
</reference>